<dbReference type="Proteomes" id="UP000031036">
    <property type="component" value="Unassembled WGS sequence"/>
</dbReference>
<name>A0A0B2VDZ8_TOXCA</name>
<feature type="transmembrane region" description="Helical" evidence="7">
    <location>
        <begin position="7"/>
        <end position="23"/>
    </location>
</feature>
<keyword evidence="9" id="KW-1185">Reference proteome</keyword>
<keyword evidence="3 7" id="KW-0812">Transmembrane</keyword>
<proteinExistence type="predicted"/>
<feature type="transmembrane region" description="Helical" evidence="7">
    <location>
        <begin position="77"/>
        <end position="97"/>
    </location>
</feature>
<accession>A0A0B2VDZ8</accession>
<evidence type="ECO:0000313" key="8">
    <source>
        <dbReference type="EMBL" id="KHN79704.1"/>
    </source>
</evidence>
<evidence type="ECO:0000256" key="3">
    <source>
        <dbReference type="ARBA" id="ARBA00022692"/>
    </source>
</evidence>
<evidence type="ECO:0000313" key="9">
    <source>
        <dbReference type="Proteomes" id="UP000031036"/>
    </source>
</evidence>
<evidence type="ECO:0000256" key="6">
    <source>
        <dbReference type="ARBA" id="ARBA00023136"/>
    </source>
</evidence>
<gene>
    <name evidence="8" type="primary">tmem107</name>
    <name evidence="8" type="ORF">Tcan_09617</name>
</gene>
<organism evidence="8 9">
    <name type="scientific">Toxocara canis</name>
    <name type="common">Canine roundworm</name>
    <dbReference type="NCBI Taxonomy" id="6265"/>
    <lineage>
        <taxon>Eukaryota</taxon>
        <taxon>Metazoa</taxon>
        <taxon>Ecdysozoa</taxon>
        <taxon>Nematoda</taxon>
        <taxon>Chromadorea</taxon>
        <taxon>Rhabditida</taxon>
        <taxon>Spirurina</taxon>
        <taxon>Ascaridomorpha</taxon>
        <taxon>Ascaridoidea</taxon>
        <taxon>Toxocaridae</taxon>
        <taxon>Toxocara</taxon>
    </lineage>
</organism>
<evidence type="ECO:0000256" key="1">
    <source>
        <dbReference type="ARBA" id="ARBA00004141"/>
    </source>
</evidence>
<keyword evidence="6 7" id="KW-0472">Membrane</keyword>
<dbReference type="InterPro" id="IPR029248">
    <property type="entry name" value="TMEM107"/>
</dbReference>
<dbReference type="PANTHER" id="PTHR34341:SF1">
    <property type="entry name" value="TRANSMEMBRANE PROTEIN 107"/>
    <property type="match status" value="1"/>
</dbReference>
<dbReference type="GO" id="GO:1905515">
    <property type="term" value="P:non-motile cilium assembly"/>
    <property type="evidence" value="ECO:0007669"/>
    <property type="project" value="TreeGrafter"/>
</dbReference>
<comment type="subcellular location">
    <subcellularLocation>
        <location evidence="1">Membrane</location>
        <topology evidence="1">Multi-pass membrane protein</topology>
    </subcellularLocation>
</comment>
<dbReference type="GO" id="GO:0016020">
    <property type="term" value="C:membrane"/>
    <property type="evidence" value="ECO:0007669"/>
    <property type="project" value="UniProtKB-SubCell"/>
</dbReference>
<dbReference type="GO" id="GO:1904491">
    <property type="term" value="P:protein localization to ciliary transition zone"/>
    <property type="evidence" value="ECO:0007669"/>
    <property type="project" value="TreeGrafter"/>
</dbReference>
<protein>
    <recommendedName>
        <fullName evidence="2">Transmembrane protein 107</fullName>
    </recommendedName>
</protein>
<comment type="caution">
    <text evidence="8">The sequence shown here is derived from an EMBL/GenBank/DDBJ whole genome shotgun (WGS) entry which is preliminary data.</text>
</comment>
<dbReference type="STRING" id="6265.A0A0B2VDZ8"/>
<dbReference type="EMBL" id="JPKZ01001878">
    <property type="protein sequence ID" value="KHN79704.1"/>
    <property type="molecule type" value="Genomic_DNA"/>
</dbReference>
<keyword evidence="4" id="KW-0970">Cilium biogenesis/degradation</keyword>
<dbReference type="OrthoDB" id="5845486at2759"/>
<dbReference type="PANTHER" id="PTHR34341">
    <property type="entry name" value="TRANSMEMBRANE PROTEIN 107"/>
    <property type="match status" value="1"/>
</dbReference>
<dbReference type="GO" id="GO:0036038">
    <property type="term" value="C:MKS complex"/>
    <property type="evidence" value="ECO:0007669"/>
    <property type="project" value="TreeGrafter"/>
</dbReference>
<dbReference type="Pfam" id="PF14995">
    <property type="entry name" value="TMEM107"/>
    <property type="match status" value="1"/>
</dbReference>
<evidence type="ECO:0000256" key="4">
    <source>
        <dbReference type="ARBA" id="ARBA00022794"/>
    </source>
</evidence>
<dbReference type="AlphaFoldDB" id="A0A0B2VDZ8"/>
<feature type="transmembrane region" description="Helical" evidence="7">
    <location>
        <begin position="48"/>
        <end position="70"/>
    </location>
</feature>
<evidence type="ECO:0000256" key="7">
    <source>
        <dbReference type="SAM" id="Phobius"/>
    </source>
</evidence>
<evidence type="ECO:0000256" key="2">
    <source>
        <dbReference type="ARBA" id="ARBA00015652"/>
    </source>
</evidence>
<reference evidence="8 9" key="1">
    <citation type="submission" date="2014-11" db="EMBL/GenBank/DDBJ databases">
        <title>Genetic blueprint of the zoonotic pathogen Toxocara canis.</title>
        <authorList>
            <person name="Zhu X.-Q."/>
            <person name="Korhonen P.K."/>
            <person name="Cai H."/>
            <person name="Young N.D."/>
            <person name="Nejsum P."/>
            <person name="von Samson-Himmelstjerna G."/>
            <person name="Boag P.R."/>
            <person name="Tan P."/>
            <person name="Li Q."/>
            <person name="Min J."/>
            <person name="Yang Y."/>
            <person name="Wang X."/>
            <person name="Fang X."/>
            <person name="Hall R.S."/>
            <person name="Hofmann A."/>
            <person name="Sternberg P.W."/>
            <person name="Jex A.R."/>
            <person name="Gasser R.B."/>
        </authorList>
    </citation>
    <scope>NUCLEOTIDE SEQUENCE [LARGE SCALE GENOMIC DNA]</scope>
    <source>
        <strain evidence="8">PN_DK_2014</strain>
    </source>
</reference>
<sequence>MDCLSAYFITLTAHAVLLMLALWDTPENVLSTLPLDGWTAREYWDVEASLVVSLGIAIVFCVIEMLLLAFQVPSTGPLLLTLLLHFSASICIFKFIVDSHPVAHFWLVFAFFSLPSLIINLFIFLSSFRLSGFC</sequence>
<dbReference type="OMA" id="SNFWILL"/>
<keyword evidence="5 7" id="KW-1133">Transmembrane helix</keyword>
<evidence type="ECO:0000256" key="5">
    <source>
        <dbReference type="ARBA" id="ARBA00022989"/>
    </source>
</evidence>
<feature type="transmembrane region" description="Helical" evidence="7">
    <location>
        <begin position="103"/>
        <end position="125"/>
    </location>
</feature>